<protein>
    <recommendedName>
        <fullName evidence="10">dITP/XTP pyrophosphatase</fullName>
        <ecNumber evidence="10">3.6.1.66</ecNumber>
    </recommendedName>
    <alternativeName>
        <fullName evidence="10">Non-canonical purine NTP pyrophosphatase</fullName>
    </alternativeName>
    <alternativeName>
        <fullName evidence="10">Non-standard purine NTP pyrophosphatase</fullName>
    </alternativeName>
    <alternativeName>
        <fullName evidence="10">Nucleoside-triphosphate diphosphatase</fullName>
    </alternativeName>
    <alternativeName>
        <fullName evidence="10">Nucleoside-triphosphate pyrophosphatase</fullName>
        <shortName evidence="10">NTPase</shortName>
    </alternativeName>
</protein>
<dbReference type="FunFam" id="3.90.950.10:FF:000001">
    <property type="entry name" value="dITP/XTP pyrophosphatase"/>
    <property type="match status" value="1"/>
</dbReference>
<keyword evidence="6 10" id="KW-0460">Magnesium</keyword>
<comment type="caution">
    <text evidence="10">Lacks conserved residue(s) required for the propagation of feature annotation.</text>
</comment>
<dbReference type="HAMAP" id="MF_01405">
    <property type="entry name" value="Non_canon_purine_NTPase"/>
    <property type="match status" value="1"/>
</dbReference>
<dbReference type="AlphaFoldDB" id="A0A1F6CK67"/>
<organism evidence="12 13">
    <name type="scientific">Candidatus Kaiserbacteria bacterium RIFCSPHIGHO2_01_FULL_54_36b</name>
    <dbReference type="NCBI Taxonomy" id="1798483"/>
    <lineage>
        <taxon>Bacteria</taxon>
        <taxon>Candidatus Kaiseribacteriota</taxon>
    </lineage>
</organism>
<evidence type="ECO:0000256" key="8">
    <source>
        <dbReference type="ARBA" id="ARBA00051875"/>
    </source>
</evidence>
<name>A0A1F6CK67_9BACT</name>
<comment type="cofactor">
    <cofactor evidence="10">
        <name>Mg(2+)</name>
        <dbReference type="ChEBI" id="CHEBI:18420"/>
    </cofactor>
    <text evidence="10">Binds 1 Mg(2+) ion per subunit.</text>
</comment>
<keyword evidence="5 10" id="KW-0378">Hydrolase</keyword>
<dbReference type="GO" id="GO:0009146">
    <property type="term" value="P:purine nucleoside triphosphate catabolic process"/>
    <property type="evidence" value="ECO:0007669"/>
    <property type="project" value="UniProtKB-UniRule"/>
</dbReference>
<dbReference type="EC" id="3.6.1.66" evidence="10"/>
<evidence type="ECO:0000256" key="7">
    <source>
        <dbReference type="ARBA" id="ARBA00023080"/>
    </source>
</evidence>
<feature type="binding site" evidence="10">
    <location>
        <begin position="8"/>
        <end position="13"/>
    </location>
    <ligand>
        <name>substrate</name>
    </ligand>
</feature>
<dbReference type="SUPFAM" id="SSF52972">
    <property type="entry name" value="ITPase-like"/>
    <property type="match status" value="1"/>
</dbReference>
<comment type="function">
    <text evidence="10">Pyrophosphatase that catalyzes the hydrolysis of nucleoside triphosphates to their monophosphate derivatives, with a high preference for the non-canonical purine nucleotides XTP (xanthosine triphosphate), dITP (deoxyinosine triphosphate) and ITP. Seems to function as a house-cleaning enzyme that removes non-canonical purine nucleotides from the nucleotide pool, thus preventing their incorporation into DNA/RNA and avoiding chromosomal lesions.</text>
</comment>
<feature type="binding site" evidence="10">
    <location>
        <position position="71"/>
    </location>
    <ligand>
        <name>substrate</name>
    </ligand>
</feature>
<keyword evidence="3 10" id="KW-0479">Metal-binding</keyword>
<dbReference type="GO" id="GO:0036220">
    <property type="term" value="F:ITP diphosphatase activity"/>
    <property type="evidence" value="ECO:0007669"/>
    <property type="project" value="UniProtKB-UniRule"/>
</dbReference>
<dbReference type="Pfam" id="PF01725">
    <property type="entry name" value="Ham1p_like"/>
    <property type="match status" value="1"/>
</dbReference>
<comment type="similarity">
    <text evidence="1 10 11">Belongs to the HAM1 NTPase family.</text>
</comment>
<evidence type="ECO:0000313" key="13">
    <source>
        <dbReference type="Proteomes" id="UP000176445"/>
    </source>
</evidence>
<dbReference type="GO" id="GO:0035870">
    <property type="term" value="F:dITP diphosphatase activity"/>
    <property type="evidence" value="ECO:0007669"/>
    <property type="project" value="UniProtKB-UniRule"/>
</dbReference>
<dbReference type="InterPro" id="IPR029001">
    <property type="entry name" value="ITPase-like_fam"/>
</dbReference>
<proteinExistence type="inferred from homology"/>
<evidence type="ECO:0000256" key="6">
    <source>
        <dbReference type="ARBA" id="ARBA00022842"/>
    </source>
</evidence>
<dbReference type="GO" id="GO:0017111">
    <property type="term" value="F:ribonucleoside triphosphate phosphatase activity"/>
    <property type="evidence" value="ECO:0007669"/>
    <property type="project" value="InterPro"/>
</dbReference>
<dbReference type="GO" id="GO:0000166">
    <property type="term" value="F:nucleotide binding"/>
    <property type="evidence" value="ECO:0007669"/>
    <property type="project" value="UniProtKB-KW"/>
</dbReference>
<comment type="caution">
    <text evidence="12">The sequence shown here is derived from an EMBL/GenBank/DDBJ whole genome shotgun (WGS) entry which is preliminary data.</text>
</comment>
<dbReference type="CDD" id="cd00515">
    <property type="entry name" value="HAM1"/>
    <property type="match status" value="1"/>
</dbReference>
<evidence type="ECO:0000256" key="10">
    <source>
        <dbReference type="HAMAP-Rule" id="MF_01405"/>
    </source>
</evidence>
<feature type="binding site" evidence="10">
    <location>
        <position position="70"/>
    </location>
    <ligand>
        <name>Mg(2+)</name>
        <dbReference type="ChEBI" id="CHEBI:18420"/>
    </ligand>
</feature>
<dbReference type="Proteomes" id="UP000176445">
    <property type="component" value="Unassembled WGS sequence"/>
</dbReference>
<feature type="binding site" evidence="10">
    <location>
        <position position="41"/>
    </location>
    <ligand>
        <name>Mg(2+)</name>
        <dbReference type="ChEBI" id="CHEBI:18420"/>
    </ligand>
</feature>
<keyword evidence="4 10" id="KW-0547">Nucleotide-binding</keyword>
<dbReference type="InterPro" id="IPR020922">
    <property type="entry name" value="dITP/XTP_pyrophosphatase"/>
</dbReference>
<dbReference type="InterPro" id="IPR002637">
    <property type="entry name" value="RdgB/HAM1"/>
</dbReference>
<dbReference type="Gene3D" id="3.90.950.10">
    <property type="match status" value="1"/>
</dbReference>
<dbReference type="NCBIfam" id="TIGR00042">
    <property type="entry name" value="RdgB/HAM1 family non-canonical purine NTP pyrophosphatase"/>
    <property type="match status" value="1"/>
</dbReference>
<accession>A0A1F6CK67</accession>
<dbReference type="GO" id="GO:0009117">
    <property type="term" value="P:nucleotide metabolic process"/>
    <property type="evidence" value="ECO:0007669"/>
    <property type="project" value="UniProtKB-KW"/>
</dbReference>
<evidence type="ECO:0000313" key="12">
    <source>
        <dbReference type="EMBL" id="OGG49390.1"/>
    </source>
</evidence>
<dbReference type="PANTHER" id="PTHR11067:SF9">
    <property type="entry name" value="INOSINE TRIPHOSPHATE PYROPHOSPHATASE"/>
    <property type="match status" value="1"/>
</dbReference>
<keyword evidence="7 10" id="KW-0546">Nucleotide metabolism</keyword>
<evidence type="ECO:0000256" key="9">
    <source>
        <dbReference type="ARBA" id="ARBA00052017"/>
    </source>
</evidence>
<feature type="binding site" evidence="10">
    <location>
        <begin position="180"/>
        <end position="181"/>
    </location>
    <ligand>
        <name>substrate</name>
    </ligand>
</feature>
<dbReference type="EMBL" id="MFKW01000075">
    <property type="protein sequence ID" value="OGG49390.1"/>
    <property type="molecule type" value="Genomic_DNA"/>
</dbReference>
<sequence length="197" mass="21528">MRELLVATSNKGKLAEILEVLRGVPFQILTLADVNVGGDVEETEATLEGNAILKARTYGVRTGKLTIAEDTGLEVDVLGGGPGVKTARYAEGSDDDRNQKLLRELQDVPNEKRTARFCTVAAIYDPTADVVRTAEGECRGKILREYRGNKSFGFGPLFFSDELGQTLSEVETDVRNSVSHRGRALKKARDILLAEFV</sequence>
<comment type="catalytic activity">
    <reaction evidence="9 10">
        <text>XTP + H2O = XMP + diphosphate + H(+)</text>
        <dbReference type="Rhea" id="RHEA:28610"/>
        <dbReference type="ChEBI" id="CHEBI:15377"/>
        <dbReference type="ChEBI" id="CHEBI:15378"/>
        <dbReference type="ChEBI" id="CHEBI:33019"/>
        <dbReference type="ChEBI" id="CHEBI:57464"/>
        <dbReference type="ChEBI" id="CHEBI:61314"/>
        <dbReference type="EC" id="3.6.1.66"/>
    </reaction>
</comment>
<gene>
    <name evidence="12" type="ORF">A2704_04410</name>
</gene>
<evidence type="ECO:0000256" key="11">
    <source>
        <dbReference type="RuleBase" id="RU003781"/>
    </source>
</evidence>
<evidence type="ECO:0000256" key="1">
    <source>
        <dbReference type="ARBA" id="ARBA00008023"/>
    </source>
</evidence>
<dbReference type="PANTHER" id="PTHR11067">
    <property type="entry name" value="INOSINE TRIPHOSPHATE PYROPHOSPHATASE/HAM1 PROTEIN"/>
    <property type="match status" value="1"/>
</dbReference>
<comment type="catalytic activity">
    <reaction evidence="8 10">
        <text>dITP + H2O = dIMP + diphosphate + H(+)</text>
        <dbReference type="Rhea" id="RHEA:28342"/>
        <dbReference type="ChEBI" id="CHEBI:15377"/>
        <dbReference type="ChEBI" id="CHEBI:15378"/>
        <dbReference type="ChEBI" id="CHEBI:33019"/>
        <dbReference type="ChEBI" id="CHEBI:61194"/>
        <dbReference type="ChEBI" id="CHEBI:61382"/>
        <dbReference type="EC" id="3.6.1.66"/>
    </reaction>
</comment>
<evidence type="ECO:0000256" key="4">
    <source>
        <dbReference type="ARBA" id="ARBA00022741"/>
    </source>
</evidence>
<comment type="subunit">
    <text evidence="2 10">Homodimer.</text>
</comment>
<dbReference type="GO" id="GO:0046872">
    <property type="term" value="F:metal ion binding"/>
    <property type="evidence" value="ECO:0007669"/>
    <property type="project" value="UniProtKB-KW"/>
</dbReference>
<evidence type="ECO:0000256" key="5">
    <source>
        <dbReference type="ARBA" id="ARBA00022801"/>
    </source>
</evidence>
<evidence type="ECO:0000256" key="2">
    <source>
        <dbReference type="ARBA" id="ARBA00011738"/>
    </source>
</evidence>
<evidence type="ECO:0000256" key="3">
    <source>
        <dbReference type="ARBA" id="ARBA00022723"/>
    </source>
</evidence>
<feature type="active site" description="Proton acceptor" evidence="10">
    <location>
        <position position="70"/>
    </location>
</feature>
<dbReference type="GO" id="GO:0005829">
    <property type="term" value="C:cytosol"/>
    <property type="evidence" value="ECO:0007669"/>
    <property type="project" value="TreeGrafter"/>
</dbReference>
<comment type="catalytic activity">
    <reaction evidence="10">
        <text>ITP + H2O = IMP + diphosphate + H(+)</text>
        <dbReference type="Rhea" id="RHEA:29399"/>
        <dbReference type="ChEBI" id="CHEBI:15377"/>
        <dbReference type="ChEBI" id="CHEBI:15378"/>
        <dbReference type="ChEBI" id="CHEBI:33019"/>
        <dbReference type="ChEBI" id="CHEBI:58053"/>
        <dbReference type="ChEBI" id="CHEBI:61402"/>
        <dbReference type="EC" id="3.6.1.66"/>
    </reaction>
</comment>
<dbReference type="GO" id="GO:0036222">
    <property type="term" value="F:XTP diphosphatase activity"/>
    <property type="evidence" value="ECO:0007669"/>
    <property type="project" value="UniProtKB-UniRule"/>
</dbReference>
<reference evidence="12 13" key="1">
    <citation type="journal article" date="2016" name="Nat. Commun.">
        <title>Thousands of microbial genomes shed light on interconnected biogeochemical processes in an aquifer system.</title>
        <authorList>
            <person name="Anantharaman K."/>
            <person name="Brown C.T."/>
            <person name="Hug L.A."/>
            <person name="Sharon I."/>
            <person name="Castelle C.J."/>
            <person name="Probst A.J."/>
            <person name="Thomas B.C."/>
            <person name="Singh A."/>
            <person name="Wilkins M.J."/>
            <person name="Karaoz U."/>
            <person name="Brodie E.L."/>
            <person name="Williams K.H."/>
            <person name="Hubbard S.S."/>
            <person name="Banfield J.F."/>
        </authorList>
    </citation>
    <scope>NUCLEOTIDE SEQUENCE [LARGE SCALE GENOMIC DNA]</scope>
</reference>